<dbReference type="EMBL" id="BMAT01006311">
    <property type="protein sequence ID" value="GFS09866.1"/>
    <property type="molecule type" value="Genomic_DNA"/>
</dbReference>
<feature type="transmembrane region" description="Helical" evidence="1">
    <location>
        <begin position="28"/>
        <end position="59"/>
    </location>
</feature>
<keyword evidence="3" id="KW-1185">Reference proteome</keyword>
<evidence type="ECO:0008006" key="4">
    <source>
        <dbReference type="Google" id="ProtNLM"/>
    </source>
</evidence>
<evidence type="ECO:0000256" key="1">
    <source>
        <dbReference type="SAM" id="Phobius"/>
    </source>
</evidence>
<accession>A0AAV4ILS7</accession>
<keyword evidence="1" id="KW-0812">Transmembrane</keyword>
<dbReference type="AlphaFoldDB" id="A0AAV4ILS7"/>
<evidence type="ECO:0000313" key="3">
    <source>
        <dbReference type="Proteomes" id="UP000762676"/>
    </source>
</evidence>
<keyword evidence="1" id="KW-0472">Membrane</keyword>
<reference evidence="2 3" key="1">
    <citation type="journal article" date="2021" name="Elife">
        <title>Chloroplast acquisition without the gene transfer in kleptoplastic sea slugs, Plakobranchus ocellatus.</title>
        <authorList>
            <person name="Maeda T."/>
            <person name="Takahashi S."/>
            <person name="Yoshida T."/>
            <person name="Shimamura S."/>
            <person name="Takaki Y."/>
            <person name="Nagai Y."/>
            <person name="Toyoda A."/>
            <person name="Suzuki Y."/>
            <person name="Arimoto A."/>
            <person name="Ishii H."/>
            <person name="Satoh N."/>
            <person name="Nishiyama T."/>
            <person name="Hasebe M."/>
            <person name="Maruyama T."/>
            <person name="Minagawa J."/>
            <person name="Obokata J."/>
            <person name="Shigenobu S."/>
        </authorList>
    </citation>
    <scope>NUCLEOTIDE SEQUENCE [LARGE SCALE GENOMIC DNA]</scope>
</reference>
<evidence type="ECO:0000313" key="2">
    <source>
        <dbReference type="EMBL" id="GFS09866.1"/>
    </source>
</evidence>
<name>A0AAV4ILS7_9GAST</name>
<organism evidence="2 3">
    <name type="scientific">Elysia marginata</name>
    <dbReference type="NCBI Taxonomy" id="1093978"/>
    <lineage>
        <taxon>Eukaryota</taxon>
        <taxon>Metazoa</taxon>
        <taxon>Spiralia</taxon>
        <taxon>Lophotrochozoa</taxon>
        <taxon>Mollusca</taxon>
        <taxon>Gastropoda</taxon>
        <taxon>Heterobranchia</taxon>
        <taxon>Euthyneura</taxon>
        <taxon>Panpulmonata</taxon>
        <taxon>Sacoglossa</taxon>
        <taxon>Placobranchoidea</taxon>
        <taxon>Plakobranchidae</taxon>
        <taxon>Elysia</taxon>
    </lineage>
</organism>
<dbReference type="Proteomes" id="UP000762676">
    <property type="component" value="Unassembled WGS sequence"/>
</dbReference>
<sequence>MMIAYRSGLLKEIRCASYNTVCNCRTRVVVVVVVVVVVEKVVVLVVVVVVVEVVVVLVWRRGLVVDARLSAGRRLVLEKAINTYFFASLMR</sequence>
<comment type="caution">
    <text evidence="2">The sequence shown here is derived from an EMBL/GenBank/DDBJ whole genome shotgun (WGS) entry which is preliminary data.</text>
</comment>
<gene>
    <name evidence="2" type="ORF">ElyMa_003047200</name>
</gene>
<proteinExistence type="predicted"/>
<keyword evidence="1" id="KW-1133">Transmembrane helix</keyword>
<protein>
    <recommendedName>
        <fullName evidence="4">Transmembrane protein</fullName>
    </recommendedName>
</protein>